<dbReference type="OrthoDB" id="10020648at2"/>
<dbReference type="RefSeq" id="WP_155163535.1">
    <property type="nucleotide sequence ID" value="NZ_WNBG01000001.1"/>
</dbReference>
<evidence type="ECO:0000313" key="1">
    <source>
        <dbReference type="EMBL" id="MTT75043.1"/>
    </source>
</evidence>
<sequence>MAEESTRIVHGPTFKNLLDNVTKLEKQTQKKDLSPDEKSALAQELLSCLLDALDMQSEAVMSQSVKEQMSLTIERIVRRFKLLAEQGIACEACLEKLKNSCIYFMRAKHEILAKEIVAVFQPVLVTNPQLRAEGIRKLGMLGCLAMKDGLPEVTIQCANIVVIVSNELTETDADLERELLQMLQDMAVMAARMRDEARFSAIVSKAVVRYSAESTVYAGSKMVEFLLTLFFTASDRRYVNALPMLRWMSLLLTNNKSLTAGELQYFVREWTQLIAQIARRKWEDETRQLMDGLFVFLVREKDFSLTRSTLMNIALHFQMYAGWDGFANAFKLYAPWQNFMLVLLDQAVSSRRSQQQREQIGSLVLRTQRDLITAVARQTMQEEMTVYGEWLQFGLAAAKSEKNKIRVRRLVQLTVGYWASQQPRTSREQLKHLLYVFEPDLVKGKYLELLEKVR</sequence>
<dbReference type="EMBL" id="WNBW01000001">
    <property type="protein sequence ID" value="MTU03174.1"/>
    <property type="molecule type" value="Genomic_DNA"/>
</dbReference>
<protein>
    <submittedName>
        <fullName evidence="1">Uncharacterized protein</fullName>
    </submittedName>
</protein>
<keyword evidence="3" id="KW-1185">Reference proteome</keyword>
<evidence type="ECO:0000313" key="4">
    <source>
        <dbReference type="Proteomes" id="UP000484547"/>
    </source>
</evidence>
<gene>
    <name evidence="1" type="ORF">GMD11_02005</name>
    <name evidence="2" type="ORF">GMD18_02000</name>
</gene>
<dbReference type="EMBL" id="WNBM01000001">
    <property type="protein sequence ID" value="MTT75043.1"/>
    <property type="molecule type" value="Genomic_DNA"/>
</dbReference>
<name>A0A7X2XE71_9FIRM</name>
<proteinExistence type="predicted"/>
<accession>A0A7X2XE71</accession>
<organism evidence="1 4">
    <name type="scientific">Phascolarctobacterium faecium</name>
    <dbReference type="NCBI Taxonomy" id="33025"/>
    <lineage>
        <taxon>Bacteria</taxon>
        <taxon>Bacillati</taxon>
        <taxon>Bacillota</taxon>
        <taxon>Negativicutes</taxon>
        <taxon>Acidaminococcales</taxon>
        <taxon>Acidaminococcaceae</taxon>
        <taxon>Phascolarctobacterium</taxon>
    </lineage>
</organism>
<evidence type="ECO:0000313" key="3">
    <source>
        <dbReference type="Proteomes" id="UP000443070"/>
    </source>
</evidence>
<comment type="caution">
    <text evidence="1">The sequence shown here is derived from an EMBL/GenBank/DDBJ whole genome shotgun (WGS) entry which is preliminary data.</text>
</comment>
<dbReference type="Proteomes" id="UP000443070">
    <property type="component" value="Unassembled WGS sequence"/>
</dbReference>
<evidence type="ECO:0000313" key="2">
    <source>
        <dbReference type="EMBL" id="MTU03174.1"/>
    </source>
</evidence>
<dbReference type="Proteomes" id="UP000484547">
    <property type="component" value="Unassembled WGS sequence"/>
</dbReference>
<reference evidence="3 4" key="1">
    <citation type="journal article" date="2019" name="Nat. Med.">
        <title>A library of human gut bacterial isolates paired with longitudinal multiomics data enables mechanistic microbiome research.</title>
        <authorList>
            <person name="Poyet M."/>
            <person name="Groussin M."/>
            <person name="Gibbons S.M."/>
            <person name="Avila-Pacheco J."/>
            <person name="Jiang X."/>
            <person name="Kearney S.M."/>
            <person name="Perrotta A.R."/>
            <person name="Berdy B."/>
            <person name="Zhao S."/>
            <person name="Lieberman T.D."/>
            <person name="Swanson P.K."/>
            <person name="Smith M."/>
            <person name="Roesemann S."/>
            <person name="Alexander J.E."/>
            <person name="Rich S.A."/>
            <person name="Livny J."/>
            <person name="Vlamakis H."/>
            <person name="Clish C."/>
            <person name="Bullock K."/>
            <person name="Deik A."/>
            <person name="Scott J."/>
            <person name="Pierce K.A."/>
            <person name="Xavier R.J."/>
            <person name="Alm E.J."/>
        </authorList>
    </citation>
    <scope>NUCLEOTIDE SEQUENCE [LARGE SCALE GENOMIC DNA]</scope>
    <source>
        <strain evidence="1 4">BIOML-A13</strain>
        <strain evidence="2 3">BIOML-A3</strain>
    </source>
</reference>
<dbReference type="AlphaFoldDB" id="A0A7X2XE71"/>